<dbReference type="GO" id="GO:0051301">
    <property type="term" value="P:cell division"/>
    <property type="evidence" value="ECO:0007669"/>
    <property type="project" value="UniProtKB-KW"/>
</dbReference>
<protein>
    <submittedName>
        <fullName evidence="10">Similar to Saccharomyces cerevisiae YAL034W-A MTW1 Essential component of the MIND kinetochore complex (Mtw1p Including Nnf1p-Nsl1p-Dsn1p)</fullName>
    </submittedName>
</protein>
<accession>A0A8H2VGP2</accession>
<dbReference type="Pfam" id="PF05859">
    <property type="entry name" value="Mis12"/>
    <property type="match status" value="1"/>
</dbReference>
<dbReference type="Proteomes" id="UP000644660">
    <property type="component" value="Unassembled WGS sequence"/>
</dbReference>
<proteinExistence type="inferred from homology"/>
<evidence type="ECO:0000313" key="11">
    <source>
        <dbReference type="Proteomes" id="UP000644660"/>
    </source>
</evidence>
<keyword evidence="4" id="KW-0132">Cell division</keyword>
<evidence type="ECO:0000256" key="8">
    <source>
        <dbReference type="ARBA" id="ARBA00023306"/>
    </source>
</evidence>
<dbReference type="AlphaFoldDB" id="A0A8H2VGP2"/>
<dbReference type="PANTHER" id="PTHR14527:SF2">
    <property type="entry name" value="PROTEIN MIS12 HOMOLOG"/>
    <property type="match status" value="1"/>
</dbReference>
<keyword evidence="5" id="KW-0498">Mitosis</keyword>
<dbReference type="GO" id="GO:0000444">
    <property type="term" value="C:MIS12/MIND type complex"/>
    <property type="evidence" value="ECO:0007669"/>
    <property type="project" value="TreeGrafter"/>
</dbReference>
<dbReference type="GO" id="GO:0051382">
    <property type="term" value="P:kinetochore assembly"/>
    <property type="evidence" value="ECO:0007669"/>
    <property type="project" value="TreeGrafter"/>
</dbReference>
<comment type="caution">
    <text evidence="10">The sequence shown here is derived from an EMBL/GenBank/DDBJ whole genome shotgun (WGS) entry which is preliminary data.</text>
</comment>
<dbReference type="InterPro" id="IPR008685">
    <property type="entry name" value="Centromere_Mis12"/>
</dbReference>
<dbReference type="PANTHER" id="PTHR14527">
    <property type="entry name" value="PROTEIN MIS12 HOMOLOG"/>
    <property type="match status" value="1"/>
</dbReference>
<keyword evidence="8" id="KW-0131">Cell cycle</keyword>
<evidence type="ECO:0000256" key="1">
    <source>
        <dbReference type="ARBA" id="ARBA00004629"/>
    </source>
</evidence>
<dbReference type="RefSeq" id="XP_041407170.1">
    <property type="nucleotide sequence ID" value="XM_041551236.1"/>
</dbReference>
<dbReference type="GO" id="GO:0005634">
    <property type="term" value="C:nucleus"/>
    <property type="evidence" value="ECO:0007669"/>
    <property type="project" value="InterPro"/>
</dbReference>
<evidence type="ECO:0000256" key="4">
    <source>
        <dbReference type="ARBA" id="ARBA00022618"/>
    </source>
</evidence>
<dbReference type="GO" id="GO:0000070">
    <property type="term" value="P:mitotic sister chromatid segregation"/>
    <property type="evidence" value="ECO:0007669"/>
    <property type="project" value="TreeGrafter"/>
</dbReference>
<keyword evidence="9" id="KW-0137">Centromere</keyword>
<dbReference type="OrthoDB" id="1884855at2759"/>
<comment type="subcellular location">
    <subcellularLocation>
        <location evidence="1">Chromosome</location>
        <location evidence="1">Centromere</location>
        <location evidence="1">Kinetochore</location>
    </subcellularLocation>
</comment>
<evidence type="ECO:0000313" key="10">
    <source>
        <dbReference type="EMBL" id="CAB4255326.1"/>
    </source>
</evidence>
<sequence length="294" mass="34194">MSAPNLQSTALLTEHLEYPPISLLDDIINNVNDIMYKCTAAMEKYLLRKSNIEGVDYTEEIRVGIAKLETLLEHTVDKNFDKLELYVLRNILMIPPELLESHVFLLKHQSGLDVEWLIRDGIDPDDSELLKEKMTEFEEKLLRNQLLRNQIKQVKQLQIDVKNFRLFIEKSLNEIIDNGIIDNNVPFKDMFRSLRPIDESMRFLVSQLKQLYTDSEDNCSTQMVQSLLDNTTINSNTARDSNHNKILSRTQYIDTVANSVLESRSTIPKKAYRRTFTNDNIQIKDPDLSLFNEL</sequence>
<evidence type="ECO:0000256" key="2">
    <source>
        <dbReference type="ARBA" id="ARBA00008643"/>
    </source>
</evidence>
<keyword evidence="6" id="KW-0995">Kinetochore</keyword>
<dbReference type="EMBL" id="CAEFZW010000006">
    <property type="protein sequence ID" value="CAB4255326.1"/>
    <property type="molecule type" value="Genomic_DNA"/>
</dbReference>
<evidence type="ECO:0000256" key="5">
    <source>
        <dbReference type="ARBA" id="ARBA00022776"/>
    </source>
</evidence>
<organism evidence="10 11">
    <name type="scientific">Maudiozyma barnettii</name>
    <dbReference type="NCBI Taxonomy" id="61262"/>
    <lineage>
        <taxon>Eukaryota</taxon>
        <taxon>Fungi</taxon>
        <taxon>Dikarya</taxon>
        <taxon>Ascomycota</taxon>
        <taxon>Saccharomycotina</taxon>
        <taxon>Saccharomycetes</taxon>
        <taxon>Saccharomycetales</taxon>
        <taxon>Saccharomycetaceae</taxon>
        <taxon>Maudiozyma</taxon>
    </lineage>
</organism>
<comment type="similarity">
    <text evidence="2">Belongs to the mis12 family.</text>
</comment>
<keyword evidence="11" id="KW-1185">Reference proteome</keyword>
<gene>
    <name evidence="10" type="ORF">KABA2_06S02904</name>
</gene>
<evidence type="ECO:0000256" key="9">
    <source>
        <dbReference type="ARBA" id="ARBA00023328"/>
    </source>
</evidence>
<keyword evidence="7" id="KW-0175">Coiled coil</keyword>
<reference evidence="10 11" key="1">
    <citation type="submission" date="2020-05" db="EMBL/GenBank/DDBJ databases">
        <authorList>
            <person name="Casaregola S."/>
            <person name="Devillers H."/>
            <person name="Grondin C."/>
        </authorList>
    </citation>
    <scope>NUCLEOTIDE SEQUENCE [LARGE SCALE GENOMIC DNA]</scope>
    <source>
        <strain evidence="10 11">CLIB 1767</strain>
    </source>
</reference>
<keyword evidence="3" id="KW-0158">Chromosome</keyword>
<name>A0A8H2VGP2_9SACH</name>
<evidence type="ECO:0000256" key="3">
    <source>
        <dbReference type="ARBA" id="ARBA00022454"/>
    </source>
</evidence>
<dbReference type="GeneID" id="64858368"/>
<evidence type="ECO:0000256" key="6">
    <source>
        <dbReference type="ARBA" id="ARBA00022838"/>
    </source>
</evidence>
<evidence type="ECO:0000256" key="7">
    <source>
        <dbReference type="ARBA" id="ARBA00023054"/>
    </source>
</evidence>